<dbReference type="KEGG" id="eus:EUTSA_v10020569mg"/>
<gene>
    <name evidence="3" type="ORF">EUTSA_v10020569mg</name>
</gene>
<proteinExistence type="predicted"/>
<keyword evidence="4" id="KW-1185">Reference proteome</keyword>
<organism evidence="3 4">
    <name type="scientific">Eutrema salsugineum</name>
    <name type="common">Saltwater cress</name>
    <name type="synonym">Sisymbrium salsugineum</name>
    <dbReference type="NCBI Taxonomy" id="72664"/>
    <lineage>
        <taxon>Eukaryota</taxon>
        <taxon>Viridiplantae</taxon>
        <taxon>Streptophyta</taxon>
        <taxon>Embryophyta</taxon>
        <taxon>Tracheophyta</taxon>
        <taxon>Spermatophyta</taxon>
        <taxon>Magnoliopsida</taxon>
        <taxon>eudicotyledons</taxon>
        <taxon>Gunneridae</taxon>
        <taxon>Pentapetalae</taxon>
        <taxon>rosids</taxon>
        <taxon>malvids</taxon>
        <taxon>Brassicales</taxon>
        <taxon>Brassicaceae</taxon>
        <taxon>Eutremeae</taxon>
        <taxon>Eutrema</taxon>
    </lineage>
</organism>
<accession>V4LWA3</accession>
<dbReference type="PANTHER" id="PTHR31900:SF16">
    <property type="entry name" value="RNI-LIKE SUPERFAMILY PROTEIN-RELATED"/>
    <property type="match status" value="1"/>
</dbReference>
<dbReference type="EMBL" id="KI517408">
    <property type="protein sequence ID" value="ESQ48079.1"/>
    <property type="molecule type" value="Genomic_DNA"/>
</dbReference>
<sequence length="501" mass="56939">MGLAKPKLTTQARDCKCYDSSLIHPRFFALEDGISLRVKNRSVIVVFFASFFLCFCTVRFSFQGMKKTRIIDLPDDVIRHISSFLTAKQAAHAQIAAKKWRNLISIIPNREFFVLKSKISGSLNDFVKELLSLHANHRLRRFSLKLPDEGNRPYYNPVNDCLRNVLKRGVLDLELDINAKEDYPLPFEVFTCKSVVTLELGSGFVIDTIPLNASLPALKTLILDSVRFDSLDGGCVFQRLLSACSVLEELVINGRVSDHWNWSRTVSSQTLKRLTISREVLAGDHNEVNSEAISFDTPSLEYLENYDVLRDGYPVVNFNSLVEATFDVFLFFDGGGYDLKNLIQGLQNVQILRCVNVDTMLMFDSSCSSEAIPLFENLLHFEVSTEPDYCWFPLTNVLEKSPNLKTLTIEGCLHFVPQEPVCDCLSGYSFLKLCPIETLKITEFEGDTDCMLHIKLILENLPYLELLELHVQARTDRKLQIMSDLLMLPRASSKCKVQVKF</sequence>
<keyword evidence="1" id="KW-1133">Transmembrane helix</keyword>
<dbReference type="Gene3D" id="3.80.10.10">
    <property type="entry name" value="Ribonuclease Inhibitor"/>
    <property type="match status" value="1"/>
</dbReference>
<evidence type="ECO:0000259" key="2">
    <source>
        <dbReference type="PROSITE" id="PS50181"/>
    </source>
</evidence>
<reference evidence="3 4" key="1">
    <citation type="journal article" date="2013" name="Front. Plant Sci.">
        <title>The Reference Genome of the Halophytic Plant Eutrema salsugineum.</title>
        <authorList>
            <person name="Yang R."/>
            <person name="Jarvis D.E."/>
            <person name="Chen H."/>
            <person name="Beilstein M.A."/>
            <person name="Grimwood J."/>
            <person name="Jenkins J."/>
            <person name="Shu S."/>
            <person name="Prochnik S."/>
            <person name="Xin M."/>
            <person name="Ma C."/>
            <person name="Schmutz J."/>
            <person name="Wing R.A."/>
            <person name="Mitchell-Olds T."/>
            <person name="Schumaker K.S."/>
            <person name="Wang X."/>
        </authorList>
    </citation>
    <scope>NUCLEOTIDE SEQUENCE [LARGE SCALE GENOMIC DNA]</scope>
</reference>
<dbReference type="OMA" id="HHEYREY"/>
<dbReference type="InterPro" id="IPR050232">
    <property type="entry name" value="FBL13/AtMIF1-like"/>
</dbReference>
<dbReference type="Proteomes" id="UP000030689">
    <property type="component" value="Unassembled WGS sequence"/>
</dbReference>
<dbReference type="InterPro" id="IPR055411">
    <property type="entry name" value="LRR_FXL15/At3g58940/PEG3-like"/>
</dbReference>
<evidence type="ECO:0000256" key="1">
    <source>
        <dbReference type="SAM" id="Phobius"/>
    </source>
</evidence>
<dbReference type="InterPro" id="IPR032675">
    <property type="entry name" value="LRR_dom_sf"/>
</dbReference>
<dbReference type="PANTHER" id="PTHR31900">
    <property type="entry name" value="F-BOX/RNI SUPERFAMILY PROTEIN-RELATED"/>
    <property type="match status" value="1"/>
</dbReference>
<protein>
    <recommendedName>
        <fullName evidence="2">F-box domain-containing protein</fullName>
    </recommendedName>
</protein>
<dbReference type="InterPro" id="IPR006566">
    <property type="entry name" value="FBD"/>
</dbReference>
<dbReference type="InterPro" id="IPR001810">
    <property type="entry name" value="F-box_dom"/>
</dbReference>
<dbReference type="Gramene" id="ESQ48079">
    <property type="protein sequence ID" value="ESQ48079"/>
    <property type="gene ID" value="EUTSA_v10020569mg"/>
</dbReference>
<dbReference type="STRING" id="72664.V4LWA3"/>
<evidence type="ECO:0000313" key="4">
    <source>
        <dbReference type="Proteomes" id="UP000030689"/>
    </source>
</evidence>
<dbReference type="Pfam" id="PF24758">
    <property type="entry name" value="LRR_At5g56370"/>
    <property type="match status" value="1"/>
</dbReference>
<evidence type="ECO:0000313" key="3">
    <source>
        <dbReference type="EMBL" id="ESQ48079.1"/>
    </source>
</evidence>
<dbReference type="InterPro" id="IPR036047">
    <property type="entry name" value="F-box-like_dom_sf"/>
</dbReference>
<dbReference type="SMART" id="SM00579">
    <property type="entry name" value="FBD"/>
    <property type="match status" value="1"/>
</dbReference>
<dbReference type="Pfam" id="PF00646">
    <property type="entry name" value="F-box"/>
    <property type="match status" value="1"/>
</dbReference>
<dbReference type="SUPFAM" id="SSF52047">
    <property type="entry name" value="RNI-like"/>
    <property type="match status" value="1"/>
</dbReference>
<keyword evidence="1" id="KW-0472">Membrane</keyword>
<dbReference type="SUPFAM" id="SSF81383">
    <property type="entry name" value="F-box domain"/>
    <property type="match status" value="1"/>
</dbReference>
<dbReference type="PROSITE" id="PS50181">
    <property type="entry name" value="FBOX"/>
    <property type="match status" value="1"/>
</dbReference>
<feature type="transmembrane region" description="Helical" evidence="1">
    <location>
        <begin position="43"/>
        <end position="62"/>
    </location>
</feature>
<feature type="domain" description="F-box" evidence="2">
    <location>
        <begin position="67"/>
        <end position="115"/>
    </location>
</feature>
<keyword evidence="1" id="KW-0812">Transmembrane</keyword>
<dbReference type="AlphaFoldDB" id="V4LWA3"/>
<name>V4LWA3_EUTSA</name>